<name>A0A7S4HTG1_9EUKA</name>
<proteinExistence type="predicted"/>
<dbReference type="EMBL" id="HBKO01013578">
    <property type="protein sequence ID" value="CAE2208975.1"/>
    <property type="molecule type" value="Transcribed_RNA"/>
</dbReference>
<gene>
    <name evidence="2" type="ORF">CPOL0286_LOCUS6107</name>
</gene>
<sequence>MLANAALRVGGACAVQGFRCAASQGLLPGVGARALSSASTNALLQNVKPPPLRLIAGVVAGATALYIARNSVLMTDAGITYVVQNNLTGSLEVYTEPGLYRRVPFFSSVTQYRHVLTVNLDGHSTVTTRFADTYVGHIPVTFRFKLPQHADAVRKLHREFRSEQNLEKSLLTRNAAGVTVVTATQYTGEEFFQGGLNQFKTQLADQLQNGIYLTERRQVEVEQTDLAPVGSDQSDDSGRRGEKLVKAKQLVWKTVPLYDKAGGLRRAENPLSQYGIDVTQVLIGDPQPEQNLDRLLMDKKRLVAERIKTVQEQETSKAQARTEQLKKEILRTKEVQDAQRQKELVVIANQREVEVAKQVAERETIEQRKLQDLAVIQKDKELAVAQAELNIQKANSAAAKYAAEAIAAKGKAEAEVLAAMYRAKAQNKDIFLAETQRDIAQTLYTNLRDFKVEMPQNVILGDGKAGKMPSNLDVITGYSALGLMEKALAQGRE</sequence>
<dbReference type="Pfam" id="PF01145">
    <property type="entry name" value="Band_7"/>
    <property type="match status" value="1"/>
</dbReference>
<evidence type="ECO:0000313" key="2">
    <source>
        <dbReference type="EMBL" id="CAE2208975.1"/>
    </source>
</evidence>
<feature type="domain" description="Band 7" evidence="1">
    <location>
        <begin position="82"/>
        <end position="320"/>
    </location>
</feature>
<organism evidence="2">
    <name type="scientific">Prymnesium polylepis</name>
    <dbReference type="NCBI Taxonomy" id="72548"/>
    <lineage>
        <taxon>Eukaryota</taxon>
        <taxon>Haptista</taxon>
        <taxon>Haptophyta</taxon>
        <taxon>Prymnesiophyceae</taxon>
        <taxon>Prymnesiales</taxon>
        <taxon>Prymnesiaceae</taxon>
        <taxon>Prymnesium</taxon>
    </lineage>
</organism>
<dbReference type="InterPro" id="IPR001107">
    <property type="entry name" value="Band_7"/>
</dbReference>
<dbReference type="AlphaFoldDB" id="A0A7S4HTG1"/>
<protein>
    <recommendedName>
        <fullName evidence="1">Band 7 domain-containing protein</fullName>
    </recommendedName>
</protein>
<accession>A0A7S4HTG1</accession>
<evidence type="ECO:0000259" key="1">
    <source>
        <dbReference type="Pfam" id="PF01145"/>
    </source>
</evidence>
<reference evidence="2" key="1">
    <citation type="submission" date="2021-01" db="EMBL/GenBank/DDBJ databases">
        <authorList>
            <person name="Corre E."/>
            <person name="Pelletier E."/>
            <person name="Niang G."/>
            <person name="Scheremetjew M."/>
            <person name="Finn R."/>
            <person name="Kale V."/>
            <person name="Holt S."/>
            <person name="Cochrane G."/>
            <person name="Meng A."/>
            <person name="Brown T."/>
            <person name="Cohen L."/>
        </authorList>
    </citation>
    <scope>NUCLEOTIDE SEQUENCE</scope>
    <source>
        <strain evidence="2">UIO037</strain>
    </source>
</reference>